<reference evidence="1" key="1">
    <citation type="journal article" date="2015" name="Proc. Natl. Acad. Sci. U.S.A.">
        <title>Networks of energetic and metabolic interactions define dynamics in microbial communities.</title>
        <authorList>
            <person name="Embree M."/>
            <person name="Liu J.K."/>
            <person name="Al-Bassam M.M."/>
            <person name="Zengler K."/>
        </authorList>
    </citation>
    <scope>NUCLEOTIDE SEQUENCE</scope>
</reference>
<dbReference type="EMBL" id="LNQE01000642">
    <property type="protein sequence ID" value="KUG25607.1"/>
    <property type="molecule type" value="Genomic_DNA"/>
</dbReference>
<comment type="caution">
    <text evidence="1">The sequence shown here is derived from an EMBL/GenBank/DDBJ whole genome shotgun (WGS) entry which is preliminary data.</text>
</comment>
<dbReference type="AlphaFoldDB" id="A0A0W8FXE4"/>
<organism evidence="1">
    <name type="scientific">hydrocarbon metagenome</name>
    <dbReference type="NCBI Taxonomy" id="938273"/>
    <lineage>
        <taxon>unclassified sequences</taxon>
        <taxon>metagenomes</taxon>
        <taxon>ecological metagenomes</taxon>
    </lineage>
</organism>
<protein>
    <submittedName>
        <fullName evidence="1">Uncharacterized protein</fullName>
    </submittedName>
</protein>
<sequence length="38" mass="4424">MGWKKKNRKGKLGIEGRMEKWNVGMWEGCFIKLLIGNS</sequence>
<evidence type="ECO:0000313" key="1">
    <source>
        <dbReference type="EMBL" id="KUG25607.1"/>
    </source>
</evidence>
<proteinExistence type="predicted"/>
<name>A0A0W8FXE4_9ZZZZ</name>
<accession>A0A0W8FXE4</accession>
<gene>
    <name evidence="1" type="ORF">ASZ90_004566</name>
</gene>